<protein>
    <submittedName>
        <fullName evidence="2">Uncharacterized protein</fullName>
    </submittedName>
</protein>
<dbReference type="PhylomeDB" id="A0A0A2IJ98"/>
<dbReference type="Proteomes" id="UP000030143">
    <property type="component" value="Unassembled WGS sequence"/>
</dbReference>
<accession>A0A0A2IJ98</accession>
<dbReference type="OrthoDB" id="5424209at2759"/>
<feature type="region of interest" description="Disordered" evidence="1">
    <location>
        <begin position="1"/>
        <end position="23"/>
    </location>
</feature>
<sequence>MPEASTGPRSEFPPLVIRGKHPQENCELQPVAIFYSPTVTSLDLEAKANSHSSSDEVPDSGSAFASDNSSPDSSDSSSDDESDTFSSNGSNSSSPNSSSPDSLHTTFPDSNILKPSDLFDDGFEENVESQLRAAWDTSSQSDSDAETVILCNPTARSDSDTVSTKNFDPEESGTVSGDFIQGDPRAEKSDTSDSASDNGSDSSSQEFSDTFSPTGPRSHSPASSTSSQDSLDIDDDEPNLSEGSHYICAYASPVHDGHRIRTSCDRNDDTGIWHVEPDGFINEAKRAGGPYLCSFPVKMQKLKPGDPLSDVLEDFVLIQKILASLDEHNVHPISMKLRECEHEKDLFNWTPTLIFSAIRNTFDDSWILACRQIWKHFSDAGLGQVNIEISDPEMYTRSLWPIQKSDPVWSVHEELQRRMMAEIDLTDMCAIMTIHVGMTQDREKMPLAVFMVVRYQSTRDWRDTRDLLVGILDDLNLPMVGVVITKGETLRG</sequence>
<dbReference type="AlphaFoldDB" id="A0A0A2IJ98"/>
<dbReference type="VEuPathDB" id="FungiDB:PEXP_028520"/>
<organism evidence="2 3">
    <name type="scientific">Penicillium expansum</name>
    <name type="common">Blue mold rot fungus</name>
    <dbReference type="NCBI Taxonomy" id="27334"/>
    <lineage>
        <taxon>Eukaryota</taxon>
        <taxon>Fungi</taxon>
        <taxon>Dikarya</taxon>
        <taxon>Ascomycota</taxon>
        <taxon>Pezizomycotina</taxon>
        <taxon>Eurotiomycetes</taxon>
        <taxon>Eurotiomycetidae</taxon>
        <taxon>Eurotiales</taxon>
        <taxon>Aspergillaceae</taxon>
        <taxon>Penicillium</taxon>
    </lineage>
</organism>
<feature type="region of interest" description="Disordered" evidence="1">
    <location>
        <begin position="46"/>
        <end position="238"/>
    </location>
</feature>
<feature type="compositionally biased region" description="Low complexity" evidence="1">
    <location>
        <begin position="66"/>
        <end position="76"/>
    </location>
</feature>
<evidence type="ECO:0000313" key="2">
    <source>
        <dbReference type="EMBL" id="KGO53823.1"/>
    </source>
</evidence>
<name>A0A0A2IJ98_PENEN</name>
<keyword evidence="3" id="KW-1185">Reference proteome</keyword>
<proteinExistence type="predicted"/>
<dbReference type="RefSeq" id="XP_016596370.1">
    <property type="nucleotide sequence ID" value="XM_016739626.1"/>
</dbReference>
<dbReference type="HOGENOM" id="CLU_554432_0_0_1"/>
<dbReference type="GeneID" id="27675045"/>
<dbReference type="STRING" id="27334.A0A0A2IJ98"/>
<gene>
    <name evidence="2" type="ORF">PEX2_023510</name>
</gene>
<dbReference type="EMBL" id="JQFZ01000245">
    <property type="protein sequence ID" value="KGO53823.1"/>
    <property type="molecule type" value="Genomic_DNA"/>
</dbReference>
<reference evidence="2 3" key="1">
    <citation type="journal article" date="2015" name="Mol. Plant Microbe Interact.">
        <title>Genome, transcriptome, and functional analyses of Penicillium expansum provide new insights into secondary metabolism and pathogenicity.</title>
        <authorList>
            <person name="Ballester A.R."/>
            <person name="Marcet-Houben M."/>
            <person name="Levin E."/>
            <person name="Sela N."/>
            <person name="Selma-Lazaro C."/>
            <person name="Carmona L."/>
            <person name="Wisniewski M."/>
            <person name="Droby S."/>
            <person name="Gonzalez-Candelas L."/>
            <person name="Gabaldon T."/>
        </authorList>
    </citation>
    <scope>NUCLEOTIDE SEQUENCE [LARGE SCALE GENOMIC DNA]</scope>
    <source>
        <strain evidence="2 3">MD-8</strain>
    </source>
</reference>
<feature type="compositionally biased region" description="Low complexity" evidence="1">
    <location>
        <begin position="192"/>
        <end position="230"/>
    </location>
</feature>
<evidence type="ECO:0000256" key="1">
    <source>
        <dbReference type="SAM" id="MobiDB-lite"/>
    </source>
</evidence>
<feature type="compositionally biased region" description="Low complexity" evidence="1">
    <location>
        <begin position="84"/>
        <end position="102"/>
    </location>
</feature>
<evidence type="ECO:0000313" key="3">
    <source>
        <dbReference type="Proteomes" id="UP000030143"/>
    </source>
</evidence>
<comment type="caution">
    <text evidence="2">The sequence shown here is derived from an EMBL/GenBank/DDBJ whole genome shotgun (WGS) entry which is preliminary data.</text>
</comment>
<feature type="compositionally biased region" description="Polar residues" evidence="1">
    <location>
        <begin position="154"/>
        <end position="166"/>
    </location>
</feature>
<feature type="compositionally biased region" description="Acidic residues" evidence="1">
    <location>
        <begin position="118"/>
        <end position="127"/>
    </location>
</feature>